<dbReference type="EMBL" id="QQXL01000003">
    <property type="protein sequence ID" value="RKW70584.1"/>
    <property type="molecule type" value="Genomic_DNA"/>
</dbReference>
<evidence type="ECO:0000259" key="2">
    <source>
        <dbReference type="Pfam" id="PF12713"/>
    </source>
</evidence>
<dbReference type="AlphaFoldDB" id="A0A496PJB3"/>
<feature type="region of interest" description="Disordered" evidence="1">
    <location>
        <begin position="1"/>
        <end position="47"/>
    </location>
</feature>
<protein>
    <submittedName>
        <fullName evidence="3">DUF3806 domain-containing protein</fullName>
    </submittedName>
</protein>
<evidence type="ECO:0000313" key="4">
    <source>
        <dbReference type="Proteomes" id="UP000273119"/>
    </source>
</evidence>
<proteinExistence type="predicted"/>
<dbReference type="Pfam" id="PF12713">
    <property type="entry name" value="DUF3806"/>
    <property type="match status" value="1"/>
</dbReference>
<evidence type="ECO:0000313" key="3">
    <source>
        <dbReference type="EMBL" id="RKW70584.1"/>
    </source>
</evidence>
<feature type="compositionally biased region" description="Pro residues" evidence="1">
    <location>
        <begin position="25"/>
        <end position="35"/>
    </location>
</feature>
<feature type="compositionally biased region" description="Basic residues" evidence="1">
    <location>
        <begin position="1"/>
        <end position="11"/>
    </location>
</feature>
<sequence>MAWFPHRKQRPQRAPQHGQGAPVSMPVPAPVPVPATAPQRTVAGPPTDSERAWMASLLAGLKEAGIGGDAARLSVHLEQQLKSWMQLAPAQRPDPQLMISAFGLAWGEALAAQQQLEWAVVRTGSHADFVLVDATGAIRELPLRLVSERWQGSSAKPL</sequence>
<organism evidence="3 4">
    <name type="scientific">Galactobacter caseinivorans</name>
    <dbReference type="NCBI Taxonomy" id="2676123"/>
    <lineage>
        <taxon>Bacteria</taxon>
        <taxon>Bacillati</taxon>
        <taxon>Actinomycetota</taxon>
        <taxon>Actinomycetes</taxon>
        <taxon>Micrococcales</taxon>
        <taxon>Micrococcaceae</taxon>
        <taxon>Galactobacter</taxon>
    </lineage>
</organism>
<reference evidence="3 4" key="1">
    <citation type="submission" date="2018-07" db="EMBL/GenBank/DDBJ databases">
        <title>Arthrobacter sp. nov., isolated from raw cow's milk with high bacterial count.</title>
        <authorList>
            <person name="Hahne J."/>
            <person name="Isele D."/>
            <person name="Lipski A."/>
        </authorList>
    </citation>
    <scope>NUCLEOTIDE SEQUENCE [LARGE SCALE GENOMIC DNA]</scope>
    <source>
        <strain evidence="3 4">JZ R-183</strain>
    </source>
</reference>
<comment type="caution">
    <text evidence="3">The sequence shown here is derived from an EMBL/GenBank/DDBJ whole genome shotgun (WGS) entry which is preliminary data.</text>
</comment>
<gene>
    <name evidence="3" type="ORF">DWQ67_05510</name>
</gene>
<dbReference type="InterPro" id="IPR024266">
    <property type="entry name" value="DUF3806"/>
</dbReference>
<keyword evidence="4" id="KW-1185">Reference proteome</keyword>
<dbReference type="Proteomes" id="UP000273119">
    <property type="component" value="Unassembled WGS sequence"/>
</dbReference>
<name>A0A496PJB3_9MICC</name>
<feature type="domain" description="DUF3806" evidence="2">
    <location>
        <begin position="92"/>
        <end position="151"/>
    </location>
</feature>
<evidence type="ECO:0000256" key="1">
    <source>
        <dbReference type="SAM" id="MobiDB-lite"/>
    </source>
</evidence>
<accession>A0A496PJB3</accession>